<dbReference type="InterPro" id="IPR036388">
    <property type="entry name" value="WH-like_DNA-bd_sf"/>
</dbReference>
<dbReference type="PROSITE" id="PS50995">
    <property type="entry name" value="HTH_MARR_2"/>
    <property type="match status" value="1"/>
</dbReference>
<name>A0A6J6K1C9_9ZZZZ</name>
<protein>
    <submittedName>
        <fullName evidence="3">Unannotated protein</fullName>
    </submittedName>
</protein>
<dbReference type="EMBL" id="CAEZTC010000011">
    <property type="protein sequence ID" value="CAB4551073.1"/>
    <property type="molecule type" value="Genomic_DNA"/>
</dbReference>
<organism evidence="3">
    <name type="scientific">freshwater metagenome</name>
    <dbReference type="NCBI Taxonomy" id="449393"/>
    <lineage>
        <taxon>unclassified sequences</taxon>
        <taxon>metagenomes</taxon>
        <taxon>ecological metagenomes</taxon>
    </lineage>
</organism>
<dbReference type="SUPFAM" id="SSF46785">
    <property type="entry name" value="Winged helix' DNA-binding domain"/>
    <property type="match status" value="1"/>
</dbReference>
<evidence type="ECO:0000313" key="3">
    <source>
        <dbReference type="EMBL" id="CAB4643142.1"/>
    </source>
</evidence>
<dbReference type="InterPro" id="IPR000835">
    <property type="entry name" value="HTH_MarR-typ"/>
</dbReference>
<sequence length="168" mass="18667">MNQLPANEENLEMAGRIGRAWREIRRGAAAGALRETIYGPCATHDVAIEPGQMDALDLLVTVESCRMSDLADYLRIDPSTATRAVQRLIKDNLASKVHHEGDGRVVEIAATERGRQVHAIVAERRRAIVLGIMERFPHSERTQLADFLERFVVATDTVISIANPARMQ</sequence>
<evidence type="ECO:0000259" key="1">
    <source>
        <dbReference type="PROSITE" id="PS50995"/>
    </source>
</evidence>
<dbReference type="InterPro" id="IPR036390">
    <property type="entry name" value="WH_DNA-bd_sf"/>
</dbReference>
<dbReference type="GO" id="GO:0006950">
    <property type="term" value="P:response to stress"/>
    <property type="evidence" value="ECO:0007669"/>
    <property type="project" value="TreeGrafter"/>
</dbReference>
<reference evidence="3" key="1">
    <citation type="submission" date="2020-05" db="EMBL/GenBank/DDBJ databases">
        <authorList>
            <person name="Chiriac C."/>
            <person name="Salcher M."/>
            <person name="Ghai R."/>
            <person name="Kavagutti S V."/>
        </authorList>
    </citation>
    <scope>NUCLEOTIDE SEQUENCE</scope>
</reference>
<dbReference type="PANTHER" id="PTHR33164:SF57">
    <property type="entry name" value="MARR-FAMILY TRANSCRIPTIONAL REGULATOR"/>
    <property type="match status" value="1"/>
</dbReference>
<evidence type="ECO:0000313" key="2">
    <source>
        <dbReference type="EMBL" id="CAB4551073.1"/>
    </source>
</evidence>
<dbReference type="SMART" id="SM00347">
    <property type="entry name" value="HTH_MARR"/>
    <property type="match status" value="1"/>
</dbReference>
<feature type="domain" description="HTH marR-type" evidence="1">
    <location>
        <begin position="10"/>
        <end position="153"/>
    </location>
</feature>
<dbReference type="Gene3D" id="1.10.10.10">
    <property type="entry name" value="Winged helix-like DNA-binding domain superfamily/Winged helix DNA-binding domain"/>
    <property type="match status" value="1"/>
</dbReference>
<dbReference type="InterPro" id="IPR039422">
    <property type="entry name" value="MarR/SlyA-like"/>
</dbReference>
<accession>A0A6J6K1C9</accession>
<proteinExistence type="predicted"/>
<dbReference type="GO" id="GO:0003700">
    <property type="term" value="F:DNA-binding transcription factor activity"/>
    <property type="evidence" value="ECO:0007669"/>
    <property type="project" value="InterPro"/>
</dbReference>
<dbReference type="PANTHER" id="PTHR33164">
    <property type="entry name" value="TRANSCRIPTIONAL REGULATOR, MARR FAMILY"/>
    <property type="match status" value="1"/>
</dbReference>
<dbReference type="EMBL" id="CAEZWE010000005">
    <property type="protein sequence ID" value="CAB4643142.1"/>
    <property type="molecule type" value="Genomic_DNA"/>
</dbReference>
<dbReference type="AlphaFoldDB" id="A0A6J6K1C9"/>
<dbReference type="Pfam" id="PF01047">
    <property type="entry name" value="MarR"/>
    <property type="match status" value="1"/>
</dbReference>
<gene>
    <name evidence="2" type="ORF">UFOPK1572_00169</name>
    <name evidence="3" type="ORF">UFOPK2169_00258</name>
</gene>